<dbReference type="AlphaFoldDB" id="A0A271K8K9"/>
<dbReference type="PRINTS" id="PR00080">
    <property type="entry name" value="SDRFAMILY"/>
</dbReference>
<dbReference type="Gene3D" id="3.40.50.720">
    <property type="entry name" value="NAD(P)-binding Rossmann-like Domain"/>
    <property type="match status" value="1"/>
</dbReference>
<evidence type="ECO:0000256" key="1">
    <source>
        <dbReference type="ARBA" id="ARBA00006484"/>
    </source>
</evidence>
<dbReference type="PANTHER" id="PTHR43976:SF16">
    <property type="entry name" value="SHORT-CHAIN DEHYDROGENASE_REDUCTASE FAMILY PROTEIN"/>
    <property type="match status" value="1"/>
</dbReference>
<evidence type="ECO:0000313" key="6">
    <source>
        <dbReference type="Proteomes" id="UP000215931"/>
    </source>
</evidence>
<sequence length="273" mass="29187">MKTWFITGVSRGLGLALAKAATAQGDRVIGTVRQDTRSWPADDGQVRLLRGDLSDPDRIASMAREAFDLAGKIDVVVNNAGYGLLGAVEDSTDEELVSLFAVNVFAPVRIVRAALPYLRAQGSGHIVNITSVAGRAPSIGAALYSATKHAMEGFSASLAEEVAPLGIKVTAVAPGQLRTDFLADGSIRRSRTADPSYKASVGRVTSTLDRVNHNQLGDPDRAARAILAAVQTDKPPRHLLLGSDALRRACDKTEDLTREIELWKSWTLSTDNE</sequence>
<dbReference type="InterPro" id="IPR002347">
    <property type="entry name" value="SDR_fam"/>
</dbReference>
<dbReference type="InterPro" id="IPR020904">
    <property type="entry name" value="Sc_DH/Rdtase_CS"/>
</dbReference>
<dbReference type="GO" id="GO:0016491">
    <property type="term" value="F:oxidoreductase activity"/>
    <property type="evidence" value="ECO:0007669"/>
    <property type="project" value="UniProtKB-KW"/>
</dbReference>
<dbReference type="EMBL" id="NPKH01000037">
    <property type="protein sequence ID" value="PAP91980.1"/>
    <property type="molecule type" value="Genomic_DNA"/>
</dbReference>
<name>A0A271K8K9_9HYPH</name>
<organism evidence="5 6">
    <name type="scientific">Mesorhizobium wenxiniae</name>
    <dbReference type="NCBI Taxonomy" id="2014805"/>
    <lineage>
        <taxon>Bacteria</taxon>
        <taxon>Pseudomonadati</taxon>
        <taxon>Pseudomonadota</taxon>
        <taxon>Alphaproteobacteria</taxon>
        <taxon>Hyphomicrobiales</taxon>
        <taxon>Phyllobacteriaceae</taxon>
        <taxon>Mesorhizobium</taxon>
    </lineage>
</organism>
<keyword evidence="2" id="KW-0560">Oxidoreductase</keyword>
<dbReference type="Pfam" id="PF00106">
    <property type="entry name" value="adh_short"/>
    <property type="match status" value="1"/>
</dbReference>
<dbReference type="RefSeq" id="WP_095521306.1">
    <property type="nucleotide sequence ID" value="NZ_NPKH01000037.1"/>
</dbReference>
<evidence type="ECO:0000256" key="3">
    <source>
        <dbReference type="RuleBase" id="RU000363"/>
    </source>
</evidence>
<evidence type="ECO:0000313" key="5">
    <source>
        <dbReference type="EMBL" id="PAP91980.1"/>
    </source>
</evidence>
<dbReference type="CDD" id="cd05374">
    <property type="entry name" value="17beta-HSD-like_SDR_c"/>
    <property type="match status" value="1"/>
</dbReference>
<gene>
    <name evidence="5" type="ORF">CIT31_28650</name>
</gene>
<dbReference type="SUPFAM" id="SSF51735">
    <property type="entry name" value="NAD(P)-binding Rossmann-fold domains"/>
    <property type="match status" value="1"/>
</dbReference>
<dbReference type="InterPro" id="IPR051911">
    <property type="entry name" value="SDR_oxidoreductase"/>
</dbReference>
<protein>
    <submittedName>
        <fullName evidence="5">Short-chain dehydrogenase</fullName>
    </submittedName>
</protein>
<comment type="caution">
    <text evidence="5">The sequence shown here is derived from an EMBL/GenBank/DDBJ whole genome shotgun (WGS) entry which is preliminary data.</text>
</comment>
<evidence type="ECO:0000256" key="2">
    <source>
        <dbReference type="ARBA" id="ARBA00023002"/>
    </source>
</evidence>
<feature type="domain" description="Ketoreductase" evidence="4">
    <location>
        <begin position="2"/>
        <end position="175"/>
    </location>
</feature>
<dbReference type="InterPro" id="IPR057326">
    <property type="entry name" value="KR_dom"/>
</dbReference>
<reference evidence="5 6" key="1">
    <citation type="submission" date="2017-08" db="EMBL/GenBank/DDBJ databases">
        <title>Mesorhizobium wenxinae sp. nov., a novel rhizobial species isolated from root nodules of chickpea (Cicer arietinum L.).</title>
        <authorList>
            <person name="Zhang J."/>
        </authorList>
    </citation>
    <scope>NUCLEOTIDE SEQUENCE [LARGE SCALE GENOMIC DNA]</scope>
    <source>
        <strain evidence="6">WYCCWR 10019</strain>
    </source>
</reference>
<dbReference type="PANTHER" id="PTHR43976">
    <property type="entry name" value="SHORT CHAIN DEHYDROGENASE"/>
    <property type="match status" value="1"/>
</dbReference>
<dbReference type="InterPro" id="IPR036291">
    <property type="entry name" value="NAD(P)-bd_dom_sf"/>
</dbReference>
<dbReference type="OrthoDB" id="9793825at2"/>
<dbReference type="PRINTS" id="PR00081">
    <property type="entry name" value="GDHRDH"/>
</dbReference>
<comment type="similarity">
    <text evidence="1 3">Belongs to the short-chain dehydrogenases/reductases (SDR) family.</text>
</comment>
<dbReference type="PROSITE" id="PS00061">
    <property type="entry name" value="ADH_SHORT"/>
    <property type="match status" value="1"/>
</dbReference>
<keyword evidence="6" id="KW-1185">Reference proteome</keyword>
<dbReference type="SMART" id="SM00822">
    <property type="entry name" value="PKS_KR"/>
    <property type="match status" value="1"/>
</dbReference>
<dbReference type="Proteomes" id="UP000215931">
    <property type="component" value="Unassembled WGS sequence"/>
</dbReference>
<evidence type="ECO:0000259" key="4">
    <source>
        <dbReference type="SMART" id="SM00822"/>
    </source>
</evidence>
<accession>A0A271K8K9</accession>
<proteinExistence type="inferred from homology"/>